<keyword evidence="2" id="KW-0223">Dioxygenase</keyword>
<keyword evidence="6" id="KW-1185">Reference proteome</keyword>
<dbReference type="STRING" id="1385369.N825_17270"/>
<evidence type="ECO:0000313" key="5">
    <source>
        <dbReference type="EMBL" id="EWY37573.1"/>
    </source>
</evidence>
<evidence type="ECO:0000259" key="4">
    <source>
        <dbReference type="Pfam" id="PF05118"/>
    </source>
</evidence>
<protein>
    <submittedName>
        <fullName evidence="5">Hydroxylase</fullName>
    </submittedName>
</protein>
<sequence>MFMDPAQVPELTALSDAWTDIRAELEALSREYFISWPEKSIYDGDWTVFPLYKFGEKVVEHCALCPITTRAIEGIPGLLTAGFSSLAPGTYIGPHFGYTSEVLRAHLGLLTPTDCAIRVGPETKAWTPGGLMLFDDTTEHEAWNRSGETRVVLLLDFKRDPTADVHYPEHVLAYGRQDHGQQGA</sequence>
<feature type="domain" description="Aspartyl/asparaginy/proline hydroxylase" evidence="4">
    <location>
        <begin position="16"/>
        <end position="159"/>
    </location>
</feature>
<dbReference type="EMBL" id="AVFL01000025">
    <property type="protein sequence ID" value="EWY37573.1"/>
    <property type="molecule type" value="Genomic_DNA"/>
</dbReference>
<keyword evidence="3" id="KW-0560">Oxidoreductase</keyword>
<evidence type="ECO:0000256" key="3">
    <source>
        <dbReference type="ARBA" id="ARBA00023002"/>
    </source>
</evidence>
<evidence type="ECO:0000313" key="6">
    <source>
        <dbReference type="Proteomes" id="UP000019486"/>
    </source>
</evidence>
<comment type="similarity">
    <text evidence="1">Belongs to the aspartyl/asparaginyl beta-hydroxylase family.</text>
</comment>
<dbReference type="InterPro" id="IPR007803">
    <property type="entry name" value="Asp/Arg/Pro-Hydrxlase"/>
</dbReference>
<name>W9H1E1_9PROT</name>
<dbReference type="PANTHER" id="PTHR46332:SF5">
    <property type="entry name" value="ASPARTATE BETA-HYDROXYLASE DOMAIN CONTAINING 2"/>
    <property type="match status" value="1"/>
</dbReference>
<dbReference type="InterPro" id="IPR051821">
    <property type="entry name" value="Asp/Asn_beta-hydroxylase"/>
</dbReference>
<dbReference type="Proteomes" id="UP000019486">
    <property type="component" value="Unassembled WGS sequence"/>
</dbReference>
<dbReference type="AlphaFoldDB" id="W9H1E1"/>
<dbReference type="OrthoDB" id="21665at2"/>
<dbReference type="RefSeq" id="WP_037458712.1">
    <property type="nucleotide sequence ID" value="NZ_AVFL01000025.1"/>
</dbReference>
<evidence type="ECO:0000256" key="2">
    <source>
        <dbReference type="ARBA" id="ARBA00022964"/>
    </source>
</evidence>
<dbReference type="Pfam" id="PF05118">
    <property type="entry name" value="Asp_Arg_Hydrox"/>
    <property type="match status" value="1"/>
</dbReference>
<dbReference type="Gene3D" id="2.60.120.330">
    <property type="entry name" value="B-lactam Antibiotic, Isopenicillin N Synthase, Chain"/>
    <property type="match status" value="1"/>
</dbReference>
<evidence type="ECO:0000256" key="1">
    <source>
        <dbReference type="ARBA" id="ARBA00007730"/>
    </source>
</evidence>
<comment type="caution">
    <text evidence="5">The sequence shown here is derived from an EMBL/GenBank/DDBJ whole genome shotgun (WGS) entry which is preliminary data.</text>
</comment>
<proteinExistence type="inferred from homology"/>
<accession>W9H1E1</accession>
<dbReference type="PANTHER" id="PTHR46332">
    <property type="entry name" value="ASPARTATE BETA-HYDROXYLASE DOMAIN-CONTAINING PROTEIN 2"/>
    <property type="match status" value="1"/>
</dbReference>
<dbReference type="GO" id="GO:0051213">
    <property type="term" value="F:dioxygenase activity"/>
    <property type="evidence" value="ECO:0007669"/>
    <property type="project" value="UniProtKB-KW"/>
</dbReference>
<dbReference type="GO" id="GO:0016020">
    <property type="term" value="C:membrane"/>
    <property type="evidence" value="ECO:0007669"/>
    <property type="project" value="TreeGrafter"/>
</dbReference>
<dbReference type="InterPro" id="IPR027443">
    <property type="entry name" value="IPNS-like_sf"/>
</dbReference>
<gene>
    <name evidence="5" type="ORF">N825_17270</name>
</gene>
<reference evidence="5 6" key="1">
    <citation type="submission" date="2013-08" db="EMBL/GenBank/DDBJ databases">
        <title>The genome sequence of Skermanella stibiiresistens.</title>
        <authorList>
            <person name="Zhu W."/>
            <person name="Wang G."/>
        </authorList>
    </citation>
    <scope>NUCLEOTIDE SEQUENCE [LARGE SCALE GENOMIC DNA]</scope>
    <source>
        <strain evidence="5 6">SB22</strain>
    </source>
</reference>
<organism evidence="5 6">
    <name type="scientific">Skermanella stibiiresistens SB22</name>
    <dbReference type="NCBI Taxonomy" id="1385369"/>
    <lineage>
        <taxon>Bacteria</taxon>
        <taxon>Pseudomonadati</taxon>
        <taxon>Pseudomonadota</taxon>
        <taxon>Alphaproteobacteria</taxon>
        <taxon>Rhodospirillales</taxon>
        <taxon>Azospirillaceae</taxon>
        <taxon>Skermanella</taxon>
    </lineage>
</organism>
<dbReference type="SUPFAM" id="SSF51197">
    <property type="entry name" value="Clavaminate synthase-like"/>
    <property type="match status" value="1"/>
</dbReference>